<dbReference type="InterPro" id="IPR009056">
    <property type="entry name" value="Cyt_c-like_dom"/>
</dbReference>
<protein>
    <submittedName>
        <fullName evidence="7">Cytochrome c, mono-and diheme variants</fullName>
    </submittedName>
</protein>
<evidence type="ECO:0000256" key="4">
    <source>
        <dbReference type="PROSITE-ProRule" id="PRU00433"/>
    </source>
</evidence>
<evidence type="ECO:0000313" key="7">
    <source>
        <dbReference type="EMBL" id="SEB81757.1"/>
    </source>
</evidence>
<dbReference type="InterPro" id="IPR036909">
    <property type="entry name" value="Cyt_c-like_dom_sf"/>
</dbReference>
<sequence>MQALGIKQHGTLSQPELQATDRAKGTRFQRLAAATIACASMLGLAGCRQDMHNQPKFYPQRGTSFYADGRSVRPQVQGTIARGQEDAGSYFRTGMVNGAEGDGLPVPLTAELIERGQERYNVYCTACHSRTGNGRGMIVMRGFMPAGNFHTERLRSAPLGHFFNVISNGYGAMPDYSGQIEPADRWAIAAYVRALQLSQHATTADAGGAKIEKMEDVEAHEGFAAGFIKDWDLPATAGQIKGSAPAAAPLPAPMPAPAAEAAKPAQVSEANPKTAPLASALPAGAKPTVATAAAAKTEASASAPSAAAPHAAAGDVANGQKLYMANCSVCHQPNRAGMAPMIPSLVGIVARVGAAHIHAQVANGAQTGPVKMPAFPQLTTANVDDIIAFLAASK</sequence>
<keyword evidence="1 4" id="KW-0349">Heme</keyword>
<dbReference type="SUPFAM" id="SSF46626">
    <property type="entry name" value="Cytochrome c"/>
    <property type="match status" value="2"/>
</dbReference>
<dbReference type="Pfam" id="PF13442">
    <property type="entry name" value="Cytochrome_CBB3"/>
    <property type="match status" value="1"/>
</dbReference>
<dbReference type="EMBL" id="FNSD01000001">
    <property type="protein sequence ID" value="SEB81757.1"/>
    <property type="molecule type" value="Genomic_DNA"/>
</dbReference>
<evidence type="ECO:0000259" key="6">
    <source>
        <dbReference type="PROSITE" id="PS51007"/>
    </source>
</evidence>
<feature type="domain" description="Cytochrome c" evidence="6">
    <location>
        <begin position="111"/>
        <end position="196"/>
    </location>
</feature>
<dbReference type="Gene3D" id="1.10.760.10">
    <property type="entry name" value="Cytochrome c-like domain"/>
    <property type="match status" value="2"/>
</dbReference>
<dbReference type="Proteomes" id="UP000182409">
    <property type="component" value="Unassembled WGS sequence"/>
</dbReference>
<dbReference type="GO" id="GO:0009055">
    <property type="term" value="F:electron transfer activity"/>
    <property type="evidence" value="ECO:0007669"/>
    <property type="project" value="InterPro"/>
</dbReference>
<evidence type="ECO:0000313" key="8">
    <source>
        <dbReference type="Proteomes" id="UP000182409"/>
    </source>
</evidence>
<dbReference type="RefSeq" id="WP_074653612.1">
    <property type="nucleotide sequence ID" value="NZ_FNSD01000001.1"/>
</dbReference>
<organism evidence="7 8">
    <name type="scientific">Terriglobus roseus</name>
    <dbReference type="NCBI Taxonomy" id="392734"/>
    <lineage>
        <taxon>Bacteria</taxon>
        <taxon>Pseudomonadati</taxon>
        <taxon>Acidobacteriota</taxon>
        <taxon>Terriglobia</taxon>
        <taxon>Terriglobales</taxon>
        <taxon>Acidobacteriaceae</taxon>
        <taxon>Terriglobus</taxon>
    </lineage>
</organism>
<dbReference type="GO" id="GO:0020037">
    <property type="term" value="F:heme binding"/>
    <property type="evidence" value="ECO:0007669"/>
    <property type="project" value="InterPro"/>
</dbReference>
<evidence type="ECO:0000256" key="5">
    <source>
        <dbReference type="SAM" id="MobiDB-lite"/>
    </source>
</evidence>
<dbReference type="OrthoDB" id="9773456at2"/>
<gene>
    <name evidence="7" type="ORF">SAMN05443244_1918</name>
</gene>
<reference evidence="7 8" key="1">
    <citation type="submission" date="2016-10" db="EMBL/GenBank/DDBJ databases">
        <authorList>
            <person name="de Groot N.N."/>
        </authorList>
    </citation>
    <scope>NUCLEOTIDE SEQUENCE [LARGE SCALE GENOMIC DNA]</scope>
    <source>
        <strain evidence="7 8">AB35.6</strain>
    </source>
</reference>
<dbReference type="PANTHER" id="PTHR40394">
    <property type="entry name" value="LIPOPROTEIN-RELATED"/>
    <property type="match status" value="1"/>
</dbReference>
<accession>A0A1H4MFZ7</accession>
<proteinExistence type="predicted"/>
<evidence type="ECO:0000256" key="2">
    <source>
        <dbReference type="ARBA" id="ARBA00022723"/>
    </source>
</evidence>
<dbReference type="AlphaFoldDB" id="A0A1H4MFZ7"/>
<dbReference type="GO" id="GO:0046872">
    <property type="term" value="F:metal ion binding"/>
    <property type="evidence" value="ECO:0007669"/>
    <property type="project" value="UniProtKB-KW"/>
</dbReference>
<evidence type="ECO:0000256" key="1">
    <source>
        <dbReference type="ARBA" id="ARBA00022617"/>
    </source>
</evidence>
<evidence type="ECO:0000256" key="3">
    <source>
        <dbReference type="ARBA" id="ARBA00023004"/>
    </source>
</evidence>
<dbReference type="Pfam" id="PF00034">
    <property type="entry name" value="Cytochrom_C"/>
    <property type="match status" value="1"/>
</dbReference>
<keyword evidence="3 4" id="KW-0408">Iron</keyword>
<dbReference type="PANTHER" id="PTHR40394:SF2">
    <property type="entry name" value="QUINOL:CYTOCHROME C OXIDOREDUCTASE MEMBRANE PROTEIN"/>
    <property type="match status" value="1"/>
</dbReference>
<feature type="domain" description="Cytochrome c" evidence="6">
    <location>
        <begin position="314"/>
        <end position="394"/>
    </location>
</feature>
<dbReference type="PROSITE" id="PS51007">
    <property type="entry name" value="CYTC"/>
    <property type="match status" value="2"/>
</dbReference>
<feature type="region of interest" description="Disordered" evidence="5">
    <location>
        <begin position="244"/>
        <end position="273"/>
    </location>
</feature>
<keyword evidence="2 4" id="KW-0479">Metal-binding</keyword>
<name>A0A1H4MFZ7_9BACT</name>